<dbReference type="GO" id="GO:0007189">
    <property type="term" value="P:adenylate cyclase-activating G protein-coupled receptor signaling pathway"/>
    <property type="evidence" value="ECO:0007669"/>
    <property type="project" value="TreeGrafter"/>
</dbReference>
<dbReference type="SUPFAM" id="SSF81321">
    <property type="entry name" value="Family A G protein-coupled receptor-like"/>
    <property type="match status" value="1"/>
</dbReference>
<evidence type="ECO:0000313" key="7">
    <source>
        <dbReference type="EMBL" id="CAG8536983.1"/>
    </source>
</evidence>
<dbReference type="InterPro" id="IPR017452">
    <property type="entry name" value="GPCR_Rhodpsn_7TM"/>
</dbReference>
<evidence type="ECO:0000313" key="8">
    <source>
        <dbReference type="Proteomes" id="UP000789831"/>
    </source>
</evidence>
<feature type="transmembrane region" description="Helical" evidence="5">
    <location>
        <begin position="102"/>
        <end position="125"/>
    </location>
</feature>
<organism evidence="7 8">
    <name type="scientific">Ambispora gerdemannii</name>
    <dbReference type="NCBI Taxonomy" id="144530"/>
    <lineage>
        <taxon>Eukaryota</taxon>
        <taxon>Fungi</taxon>
        <taxon>Fungi incertae sedis</taxon>
        <taxon>Mucoromycota</taxon>
        <taxon>Glomeromycotina</taxon>
        <taxon>Glomeromycetes</taxon>
        <taxon>Archaeosporales</taxon>
        <taxon>Ambisporaceae</taxon>
        <taxon>Ambispora</taxon>
    </lineage>
</organism>
<dbReference type="EMBL" id="CAJVPL010000878">
    <property type="protein sequence ID" value="CAG8536983.1"/>
    <property type="molecule type" value="Genomic_DNA"/>
</dbReference>
<name>A0A9N9ANB6_9GLOM</name>
<evidence type="ECO:0000256" key="4">
    <source>
        <dbReference type="ARBA" id="ARBA00023136"/>
    </source>
</evidence>
<gene>
    <name evidence="7" type="ORF">AGERDE_LOCUS5994</name>
</gene>
<evidence type="ECO:0000256" key="5">
    <source>
        <dbReference type="SAM" id="Phobius"/>
    </source>
</evidence>
<dbReference type="PROSITE" id="PS50262">
    <property type="entry name" value="G_PROTEIN_RECEP_F1_2"/>
    <property type="match status" value="1"/>
</dbReference>
<dbReference type="PANTHER" id="PTHR23112">
    <property type="entry name" value="G PROTEIN-COUPLED RECEPTOR 157-RELATED"/>
    <property type="match status" value="1"/>
</dbReference>
<dbReference type="GO" id="GO:0005886">
    <property type="term" value="C:plasma membrane"/>
    <property type="evidence" value="ECO:0007669"/>
    <property type="project" value="TreeGrafter"/>
</dbReference>
<keyword evidence="4 5" id="KW-0472">Membrane</keyword>
<keyword evidence="3 5" id="KW-1133">Transmembrane helix</keyword>
<dbReference type="GO" id="GO:0004930">
    <property type="term" value="F:G protein-coupled receptor activity"/>
    <property type="evidence" value="ECO:0007669"/>
    <property type="project" value="TreeGrafter"/>
</dbReference>
<keyword evidence="8" id="KW-1185">Reference proteome</keyword>
<dbReference type="Proteomes" id="UP000789831">
    <property type="component" value="Unassembled WGS sequence"/>
</dbReference>
<proteinExistence type="predicted"/>
<dbReference type="Gene3D" id="1.20.1070.10">
    <property type="entry name" value="Rhodopsin 7-helix transmembrane proteins"/>
    <property type="match status" value="1"/>
</dbReference>
<feature type="transmembrane region" description="Helical" evidence="5">
    <location>
        <begin position="68"/>
        <end position="90"/>
    </location>
</feature>
<evidence type="ECO:0000259" key="6">
    <source>
        <dbReference type="PROSITE" id="PS50262"/>
    </source>
</evidence>
<feature type="transmembrane region" description="Helical" evidence="5">
    <location>
        <begin position="226"/>
        <end position="252"/>
    </location>
</feature>
<feature type="transmembrane region" description="Helical" evidence="5">
    <location>
        <begin position="173"/>
        <end position="196"/>
    </location>
</feature>
<sequence>MVGLVNKSLLLDSSPVGPNGAAFIGPNVAYKQNKWTTIFSCLQFVNMNTTISEKLNSQANNDNGGSELCAVCATGVISNGSVTLAILWILAKKNANGIDTCLVLNLLIADWLQSMGFIMSLYWVAINEITPGLYCNIQGVIMSIGGMGSVSWVTLITIYTFLVVVYSKQPKKYYAILSIPIVWLTAIFLSLTYLLVQKPEKPFFATVGGNSTFCWIADEYDRSWVYIIYMSILLSSIALIIILHGIMFCFIYRYSTRAMFRRTAVKLILYSVCYVMLTLPLCSYLLSGHFGLPTPYPL</sequence>
<dbReference type="PANTHER" id="PTHR23112:SF37">
    <property type="entry name" value="G PROTEIN-COUPLED RECEPTOR GPR1"/>
    <property type="match status" value="1"/>
</dbReference>
<dbReference type="AlphaFoldDB" id="A0A9N9ANB6"/>
<evidence type="ECO:0000256" key="3">
    <source>
        <dbReference type="ARBA" id="ARBA00022989"/>
    </source>
</evidence>
<comment type="caution">
    <text evidence="7">The sequence shown here is derived from an EMBL/GenBank/DDBJ whole genome shotgun (WGS) entry which is preliminary data.</text>
</comment>
<protein>
    <submittedName>
        <fullName evidence="7">12651_t:CDS:1</fullName>
    </submittedName>
</protein>
<reference evidence="7" key="1">
    <citation type="submission" date="2021-06" db="EMBL/GenBank/DDBJ databases">
        <authorList>
            <person name="Kallberg Y."/>
            <person name="Tangrot J."/>
            <person name="Rosling A."/>
        </authorList>
    </citation>
    <scope>NUCLEOTIDE SEQUENCE</scope>
    <source>
        <strain evidence="7">MT106</strain>
    </source>
</reference>
<feature type="domain" description="G-protein coupled receptors family 1 profile" evidence="6">
    <location>
        <begin position="80"/>
        <end position="298"/>
    </location>
</feature>
<evidence type="ECO:0000256" key="1">
    <source>
        <dbReference type="ARBA" id="ARBA00004141"/>
    </source>
</evidence>
<keyword evidence="2 5" id="KW-0812">Transmembrane</keyword>
<comment type="subcellular location">
    <subcellularLocation>
        <location evidence="1">Membrane</location>
        <topology evidence="1">Multi-pass membrane protein</topology>
    </subcellularLocation>
</comment>
<evidence type="ECO:0000256" key="2">
    <source>
        <dbReference type="ARBA" id="ARBA00022692"/>
    </source>
</evidence>
<feature type="transmembrane region" description="Helical" evidence="5">
    <location>
        <begin position="264"/>
        <end position="286"/>
    </location>
</feature>
<dbReference type="OrthoDB" id="100006at2759"/>
<feature type="transmembrane region" description="Helical" evidence="5">
    <location>
        <begin position="137"/>
        <end position="166"/>
    </location>
</feature>
<dbReference type="CDD" id="cd00637">
    <property type="entry name" value="7tm_classA_rhodopsin-like"/>
    <property type="match status" value="1"/>
</dbReference>
<accession>A0A9N9ANB6</accession>